<proteinExistence type="predicted"/>
<dbReference type="EMBL" id="VSSQ01135867">
    <property type="protein sequence ID" value="MPN60510.1"/>
    <property type="molecule type" value="Genomic_DNA"/>
</dbReference>
<dbReference type="Pfam" id="PF03481">
    <property type="entry name" value="Sua5_C"/>
    <property type="match status" value="1"/>
</dbReference>
<dbReference type="AlphaFoldDB" id="A0A645JBQ6"/>
<name>A0A645JBQ6_9ZZZZ</name>
<evidence type="ECO:0000259" key="1">
    <source>
        <dbReference type="Pfam" id="PF03481"/>
    </source>
</evidence>
<accession>A0A645JBQ6</accession>
<dbReference type="InterPro" id="IPR005145">
    <property type="entry name" value="Sua5_C"/>
</dbReference>
<sequence length="121" mass="13225">MYLFVGEEAEVQMKAATAKVLASGKKIGVIASAAVTNDLPKNSNLVIRNWQEEPAVLAENLYSWLRSFDHEKVDVILAQGVAESGLGLALMNRLRKAAGNNILLAENQKLFLQSGTRPEFL</sequence>
<gene>
    <name evidence="2" type="ORF">SDC9_208238</name>
</gene>
<comment type="caution">
    <text evidence="2">The sequence shown here is derived from an EMBL/GenBank/DDBJ whole genome shotgun (WGS) entry which is preliminary data.</text>
</comment>
<dbReference type="InterPro" id="IPR038385">
    <property type="entry name" value="Sua5/YwlC_C"/>
</dbReference>
<reference evidence="2" key="1">
    <citation type="submission" date="2019-08" db="EMBL/GenBank/DDBJ databases">
        <authorList>
            <person name="Kucharzyk K."/>
            <person name="Murdoch R.W."/>
            <person name="Higgins S."/>
            <person name="Loffler F."/>
        </authorList>
    </citation>
    <scope>NUCLEOTIDE SEQUENCE</scope>
</reference>
<protein>
    <recommendedName>
        <fullName evidence="1">Threonylcarbamoyl-AMP synthase C-terminal domain-containing protein</fullName>
    </recommendedName>
</protein>
<feature type="domain" description="Threonylcarbamoyl-AMP synthase C-terminal" evidence="1">
    <location>
        <begin position="2"/>
        <end position="99"/>
    </location>
</feature>
<dbReference type="Gene3D" id="3.40.50.11030">
    <property type="entry name" value="Threonylcarbamoyl-AMP synthase, C-terminal domain"/>
    <property type="match status" value="1"/>
</dbReference>
<evidence type="ECO:0000313" key="2">
    <source>
        <dbReference type="EMBL" id="MPN60510.1"/>
    </source>
</evidence>
<organism evidence="2">
    <name type="scientific">bioreactor metagenome</name>
    <dbReference type="NCBI Taxonomy" id="1076179"/>
    <lineage>
        <taxon>unclassified sequences</taxon>
        <taxon>metagenomes</taxon>
        <taxon>ecological metagenomes</taxon>
    </lineage>
</organism>